<evidence type="ECO:0000313" key="8">
    <source>
        <dbReference type="Proteomes" id="UP001530400"/>
    </source>
</evidence>
<dbReference type="InterPro" id="IPR014001">
    <property type="entry name" value="Helicase_ATP-bd"/>
</dbReference>
<dbReference type="Proteomes" id="UP001530400">
    <property type="component" value="Unassembled WGS sequence"/>
</dbReference>
<dbReference type="SMART" id="SM00490">
    <property type="entry name" value="HELICc"/>
    <property type="match status" value="1"/>
</dbReference>
<dbReference type="GO" id="GO:0004386">
    <property type="term" value="F:helicase activity"/>
    <property type="evidence" value="ECO:0007669"/>
    <property type="project" value="UniProtKB-KW"/>
</dbReference>
<organism evidence="7 8">
    <name type="scientific">Cyclotella atomus</name>
    <dbReference type="NCBI Taxonomy" id="382360"/>
    <lineage>
        <taxon>Eukaryota</taxon>
        <taxon>Sar</taxon>
        <taxon>Stramenopiles</taxon>
        <taxon>Ochrophyta</taxon>
        <taxon>Bacillariophyta</taxon>
        <taxon>Coscinodiscophyceae</taxon>
        <taxon>Thalassiosirophycidae</taxon>
        <taxon>Stephanodiscales</taxon>
        <taxon>Stephanodiscaceae</taxon>
        <taxon>Cyclotella</taxon>
    </lineage>
</organism>
<evidence type="ECO:0000256" key="2">
    <source>
        <dbReference type="ARBA" id="ARBA00022806"/>
    </source>
</evidence>
<dbReference type="InterPro" id="IPR027417">
    <property type="entry name" value="P-loop_NTPase"/>
</dbReference>
<dbReference type="Pfam" id="PF00176">
    <property type="entry name" value="SNF2-rel_dom"/>
    <property type="match status" value="1"/>
</dbReference>
<dbReference type="GO" id="GO:0016787">
    <property type="term" value="F:hydrolase activity"/>
    <property type="evidence" value="ECO:0007669"/>
    <property type="project" value="UniProtKB-KW"/>
</dbReference>
<dbReference type="CDD" id="cd18793">
    <property type="entry name" value="SF2_C_SNF"/>
    <property type="match status" value="1"/>
</dbReference>
<keyword evidence="1" id="KW-0378">Hydrolase</keyword>
<dbReference type="EMBL" id="JALLPJ020000348">
    <property type="protein sequence ID" value="KAL3794603.1"/>
    <property type="molecule type" value="Genomic_DNA"/>
</dbReference>
<dbReference type="SMART" id="SM00487">
    <property type="entry name" value="DEXDc"/>
    <property type="match status" value="1"/>
</dbReference>
<keyword evidence="2" id="KW-0067">ATP-binding</keyword>
<dbReference type="Pfam" id="PF12054">
    <property type="entry name" value="DUF3535"/>
    <property type="match status" value="1"/>
</dbReference>
<dbReference type="SUPFAM" id="SSF48371">
    <property type="entry name" value="ARM repeat"/>
    <property type="match status" value="1"/>
</dbReference>
<evidence type="ECO:0000256" key="3">
    <source>
        <dbReference type="ARBA" id="ARBA00023125"/>
    </source>
</evidence>
<dbReference type="InterPro" id="IPR001650">
    <property type="entry name" value="Helicase_C-like"/>
</dbReference>
<comment type="caution">
    <text evidence="7">The sequence shown here is derived from an EMBL/GenBank/DDBJ whole genome shotgun (WGS) entry which is preliminary data.</text>
</comment>
<evidence type="ECO:0000313" key="7">
    <source>
        <dbReference type="EMBL" id="KAL3794603.1"/>
    </source>
</evidence>
<keyword evidence="2" id="KW-0347">Helicase</keyword>
<feature type="domain" description="Helicase C-terminal" evidence="6">
    <location>
        <begin position="1713"/>
        <end position="1868"/>
    </location>
</feature>
<feature type="compositionally biased region" description="Basic residues" evidence="4">
    <location>
        <begin position="321"/>
        <end position="345"/>
    </location>
</feature>
<dbReference type="PANTHER" id="PTHR36498">
    <property type="entry name" value="TATA-BINDING PROTEIN-ASSOCIATED FACTOR 172"/>
    <property type="match status" value="1"/>
</dbReference>
<evidence type="ECO:0000256" key="4">
    <source>
        <dbReference type="SAM" id="MobiDB-lite"/>
    </source>
</evidence>
<proteinExistence type="predicted"/>
<reference evidence="7 8" key="1">
    <citation type="submission" date="2024-10" db="EMBL/GenBank/DDBJ databases">
        <title>Updated reference genomes for cyclostephanoid diatoms.</title>
        <authorList>
            <person name="Roberts W.R."/>
            <person name="Alverson A.J."/>
        </authorList>
    </citation>
    <scope>NUCLEOTIDE SEQUENCE [LARGE SCALE GENOMIC DNA]</scope>
    <source>
        <strain evidence="7 8">AJA010-31</strain>
    </source>
</reference>
<dbReference type="Gene3D" id="1.25.10.10">
    <property type="entry name" value="Leucine-rich Repeat Variant"/>
    <property type="match status" value="2"/>
</dbReference>
<keyword evidence="2" id="KW-0547">Nucleotide-binding</keyword>
<evidence type="ECO:0000259" key="5">
    <source>
        <dbReference type="PROSITE" id="PS51192"/>
    </source>
</evidence>
<dbReference type="InterPro" id="IPR049730">
    <property type="entry name" value="SNF2/RAD54-like_C"/>
</dbReference>
<dbReference type="PANTHER" id="PTHR36498:SF1">
    <property type="entry name" value="TATA-BINDING PROTEIN-ASSOCIATED FACTOR 172"/>
    <property type="match status" value="1"/>
</dbReference>
<dbReference type="InterPro" id="IPR016024">
    <property type="entry name" value="ARM-type_fold"/>
</dbReference>
<dbReference type="PROSITE" id="PS51192">
    <property type="entry name" value="HELICASE_ATP_BIND_1"/>
    <property type="match status" value="1"/>
</dbReference>
<feature type="region of interest" description="Disordered" evidence="4">
    <location>
        <begin position="319"/>
        <end position="351"/>
    </location>
</feature>
<dbReference type="PROSITE" id="PS51194">
    <property type="entry name" value="HELICASE_CTER"/>
    <property type="match status" value="1"/>
</dbReference>
<dbReference type="InterPro" id="IPR011989">
    <property type="entry name" value="ARM-like"/>
</dbReference>
<dbReference type="InterPro" id="IPR044972">
    <property type="entry name" value="Mot1"/>
</dbReference>
<gene>
    <name evidence="7" type="ORF">ACHAWO_008332</name>
</gene>
<dbReference type="Gene3D" id="3.40.50.10810">
    <property type="entry name" value="Tandem AAA-ATPase domain"/>
    <property type="match status" value="1"/>
</dbReference>
<evidence type="ECO:0008006" key="9">
    <source>
        <dbReference type="Google" id="ProtNLM"/>
    </source>
</evidence>
<name>A0ABD3Q2D7_9STRA</name>
<protein>
    <recommendedName>
        <fullName evidence="9">Non-specific serine/threonine protein kinase</fullName>
    </recommendedName>
</protein>
<feature type="domain" description="Helicase ATP-binding" evidence="5">
    <location>
        <begin position="1332"/>
        <end position="1499"/>
    </location>
</feature>
<dbReference type="InterPro" id="IPR022707">
    <property type="entry name" value="Mot1_central_dom"/>
</dbReference>
<dbReference type="Pfam" id="PF00271">
    <property type="entry name" value="Helicase_C"/>
    <property type="match status" value="1"/>
</dbReference>
<accession>A0ABD3Q2D7</accession>
<dbReference type="InterPro" id="IPR038718">
    <property type="entry name" value="SNF2-like_sf"/>
</dbReference>
<dbReference type="GO" id="GO:0003677">
    <property type="term" value="F:DNA binding"/>
    <property type="evidence" value="ECO:0007669"/>
    <property type="project" value="UniProtKB-KW"/>
</dbReference>
<evidence type="ECO:0000256" key="1">
    <source>
        <dbReference type="ARBA" id="ARBA00022801"/>
    </source>
</evidence>
<sequence>MASKIETPSQSIEVEHPPHILRLLRLIREGTPSHASRASTLLGRYAASCSSGFAIHDNSSCKDTEAASKNDASNAHPSLIIWDLIGRLVAGDGKSRREKKGDTNSSSCCSGLFDFHWETRSNCALALEAVARCLPAEDRRHFFEGCESDGVESLSWLSVQDLQKALHEADNDDFKCNDLGNEKCSNAKSQSNQSTGDKVDLYPKNQMDTVVERGRLLLASSGERYDWTCEDEEAQAYIRENQALQSLDGGAGPEDNVDQTKQSFLRRRVLLQRQILARRIGLGGILSSAIVNTDGNTTQHDIANDEDFISDLTSAADTVNKRKATKQSGKKGGKASTKRKRKSRKKDQDEEDEFLPTIDIRQLLIAESKRSLSSNDLNDKEHNSKHRNPQLLLSTEVAYRTFDPQWTVRHGALLATLSLLRAWRVHDMHRAFGQWPDEILARCICIIGLDRFADFSGTDIGAAGSLDDVMSGAAVAPVREMAAQIIAILLEAAPSEMWDCTFNLLFQLFHRRCDSERDGWEVRHGVLLVLKYVCALAQLHSTTLTEISSTDPILRPLSRRSATSRLNGHHDTFDNIIKLSVQGLADNSDDVRAVSAQVLLQMLRLEQTHYTIDIVKDCTSSIWDALCTPSNDLSPSASDLLTLFSTLLTIEFNSIITALQSRSTETEKEASSAIVDKLASFIGFDSEVVRISCFRALSLVSGSMADDADHSNTLSATRILCNVVDRLFYHLCGHSSHGSMTDAVSKHWNQAWDSIIKSLATLFHRTNFDDGCQKLVQDTAVTITLRYFGVCKQNILPSSKTSIEVMFRGIERNPDGLERSITTSASSTFVTQIGSATALAQFYKMMCPTKLYPMTSLAIQTCIRSPWLYQCESSCLLFCAVASVDENVDVGALWEFMPALFELTNFESKRLPCISIDMSSSGSSLLRDTKIQSICDNAFLALLTSASSSQSNANHNSLSDNIVSLWQSVFKEKRVIFNAPTKPQSCAPTKPCIRLNALIAGALIHTGFSHWPKKITPIIQAFVTSLKNEDCEARAKQTCCYIARMIAMVPDDSAHIRARDKLLENLCYMASHQCSDHQVPLQSIWAHQTLELFIAGLSAEQNLRKFSSIWNKMSLLTDSNYSDLSEQQQLDSVLMLNIVTKALSGGNTSISSVVLPFAKPAFEISCNNTSVSVRGQASESILNMCRIDLEATMDVAISSLLPILADLENDQVREGGCELLLSIMQKFSVSMGPYLVTLLPVVMRLMTDASEDCSRNAASAFAILVRIAPLSTNYMDQSTYPLSSKVSEDVIRHLVLGKPLPPCKLPEKILKALEESGTILRPYQMEGISWMRFLSEVHLNGALCDDMGLGKTLQSLVTIGLSHCTESASPKRSLVVCPSTVVGHWVKEIRRFFPNNQVLSSFDFTGPAKVRRKSWSDEAHHHNIVVTSYSVLRSDIDLLETVVWDYCILDEGHLLKNPKTITAKASRRIKAHHKLILTGTPIQNHVHEIWATFDFLMPNFLGSESNFIKEFAKPIFNGQKLEASASEMNRGMDCLKVLHQQVLPFVLRREKGQVMKELPPKIITDIPCTLSSQQEMLYKQVMEKSQTKAALDLVEKTISNSSDMIAPDEQQQKLGSNVLASLLQLRLICTHPALHSLLASEKQKTMISKTSILDTSGKLMALNDLMRHSGIAGPEITAADNDTSGFLLAASDELIGSDNEDDLFVDESCIGDNIDQEVAEGTPAEQSKCLIFAQFTQCLDVVEKFLFEPHMPSLEYLRLDGSVPSNQRSAIVDRFNEDASIKVLLLTTKVGGLGLNLTGADTVIFLEPDWNPFTDLQAMDRAHRIGQTKTVNVYRLITADTIEEKILKLQDRKRATAEAVVNTDNSTMYSMGTDKLLDVFTVRGSNASNERDDDVLSYLDEANSNEYASLSVSGFLGGLK</sequence>
<keyword evidence="3" id="KW-0238">DNA-binding</keyword>
<dbReference type="SUPFAM" id="SSF52540">
    <property type="entry name" value="P-loop containing nucleoside triphosphate hydrolases"/>
    <property type="match status" value="2"/>
</dbReference>
<dbReference type="InterPro" id="IPR000330">
    <property type="entry name" value="SNF2_N"/>
</dbReference>
<dbReference type="Gene3D" id="3.40.50.300">
    <property type="entry name" value="P-loop containing nucleotide triphosphate hydrolases"/>
    <property type="match status" value="1"/>
</dbReference>
<keyword evidence="8" id="KW-1185">Reference proteome</keyword>
<evidence type="ECO:0000259" key="6">
    <source>
        <dbReference type="PROSITE" id="PS51194"/>
    </source>
</evidence>